<evidence type="ECO:0000256" key="4">
    <source>
        <dbReference type="PIRSR" id="PIRSR603782-2"/>
    </source>
</evidence>
<reference evidence="7 8" key="2">
    <citation type="journal article" date="2011" name="J. Bacteriol.">
        <title>Genomes of three methylotrophs from a single niche uncover genetic and metabolic divergence of Methylophilaceae.</title>
        <authorList>
            <person name="Lapidus A."/>
            <person name="Clum A."/>
            <person name="Labutti K."/>
            <person name="Kaluzhnaya M.G."/>
            <person name="Lim S."/>
            <person name="Beck D.A."/>
            <person name="Glavina Del Rio T."/>
            <person name="Nolan M."/>
            <person name="Mavromatis K."/>
            <person name="Huntemann M."/>
            <person name="Lucas S."/>
            <person name="Lidstrom M.E."/>
            <person name="Ivanova N."/>
            <person name="Chistoserdova L."/>
        </authorList>
    </citation>
    <scope>NUCLEOTIDE SEQUENCE [LARGE SCALE GENOMIC DNA]</scope>
    <source>
        <strain evidence="7 8">301</strain>
    </source>
</reference>
<proteinExistence type="inferred from homology"/>
<keyword evidence="3" id="KW-0479">Metal-binding</keyword>
<dbReference type="InterPro" id="IPR003782">
    <property type="entry name" value="SCO1/SenC"/>
</dbReference>
<dbReference type="Proteomes" id="UP000000383">
    <property type="component" value="Chromosome"/>
</dbReference>
<dbReference type="GO" id="GO:0046872">
    <property type="term" value="F:metal ion binding"/>
    <property type="evidence" value="ECO:0007669"/>
    <property type="project" value="UniProtKB-KW"/>
</dbReference>
<evidence type="ECO:0000256" key="2">
    <source>
        <dbReference type="ARBA" id="ARBA00023008"/>
    </source>
</evidence>
<keyword evidence="5" id="KW-0472">Membrane</keyword>
<dbReference type="PANTHER" id="PTHR12151:SF25">
    <property type="entry name" value="LINALOOL DEHYDRATASE_ISOMERASE DOMAIN-CONTAINING PROTEIN"/>
    <property type="match status" value="1"/>
</dbReference>
<keyword evidence="5" id="KW-1133">Transmembrane helix</keyword>
<feature type="binding site" evidence="3">
    <location>
        <position position="88"/>
    </location>
    <ligand>
        <name>Cu cation</name>
        <dbReference type="ChEBI" id="CHEBI:23378"/>
    </ligand>
</feature>
<dbReference type="KEGG" id="meh:M301_2150"/>
<keyword evidence="4" id="KW-1015">Disulfide bond</keyword>
<dbReference type="RefSeq" id="WP_013148826.1">
    <property type="nucleotide sequence ID" value="NC_014207.1"/>
</dbReference>
<sequence>MLKSKAYKFKTYLEFFVQHLLKAICLVVFLSFLSACKPAGEASQLVATDITGADFGQSFSLTDHTGKTRTLADFKGKAVALFFGYTHCPDVCPTTMLDLKQTMKLLGPRADEVQVLFVTLDPARDSQEVLAQFVPSFDKRFIGLRGDEPTIAATAATFKIYAKKVEAQGKGGYTLDHSAGMYIFDKTGKIRLYVDYGEKPADIANDIKQIL</sequence>
<dbReference type="OrthoDB" id="9790194at2"/>
<dbReference type="SUPFAM" id="SSF52833">
    <property type="entry name" value="Thioredoxin-like"/>
    <property type="match status" value="1"/>
</dbReference>
<evidence type="ECO:0000313" key="8">
    <source>
        <dbReference type="Proteomes" id="UP000000383"/>
    </source>
</evidence>
<dbReference type="FunFam" id="3.40.30.10:FF:000013">
    <property type="entry name" value="Blast:Protein SCO1 homolog, mitochondrial"/>
    <property type="match status" value="1"/>
</dbReference>
<evidence type="ECO:0000256" key="3">
    <source>
        <dbReference type="PIRSR" id="PIRSR603782-1"/>
    </source>
</evidence>
<feature type="binding site" evidence="3">
    <location>
        <position position="177"/>
    </location>
    <ligand>
        <name>Cu cation</name>
        <dbReference type="ChEBI" id="CHEBI:23378"/>
    </ligand>
</feature>
<organism evidence="7 8">
    <name type="scientific">Methylotenera versatilis (strain 301)</name>
    <dbReference type="NCBI Taxonomy" id="666681"/>
    <lineage>
        <taxon>Bacteria</taxon>
        <taxon>Pseudomonadati</taxon>
        <taxon>Pseudomonadota</taxon>
        <taxon>Betaproteobacteria</taxon>
        <taxon>Nitrosomonadales</taxon>
        <taxon>Methylophilaceae</taxon>
        <taxon>Methylotenera</taxon>
    </lineage>
</organism>
<dbReference type="Gene3D" id="3.40.30.10">
    <property type="entry name" value="Glutaredoxin"/>
    <property type="match status" value="1"/>
</dbReference>
<reference evidence="8" key="1">
    <citation type="submission" date="2010-05" db="EMBL/GenBank/DDBJ databases">
        <title>Complete sequence of Methylotenera sp. 301.</title>
        <authorList>
            <person name="Lucas S."/>
            <person name="Copeland A."/>
            <person name="Lapidus A."/>
            <person name="Cheng J.-F."/>
            <person name="Bruce D."/>
            <person name="Goodwin L."/>
            <person name="Pitluck S."/>
            <person name="Clum A."/>
            <person name="Land M."/>
            <person name="Hauser L."/>
            <person name="Kyrpides N."/>
            <person name="Ivanova N."/>
            <person name="Chistoservova L."/>
            <person name="Kalyuzhnaya M."/>
            <person name="Woyke T."/>
        </authorList>
    </citation>
    <scope>NUCLEOTIDE SEQUENCE [LARGE SCALE GENOMIC DNA]</scope>
    <source>
        <strain evidence="8">301</strain>
    </source>
</reference>
<dbReference type="STRING" id="666681.M301_2150"/>
<dbReference type="HOGENOM" id="CLU_050131_3_0_4"/>
<dbReference type="PANTHER" id="PTHR12151">
    <property type="entry name" value="ELECTRON TRANSPORT PROTIN SCO1/SENC FAMILY MEMBER"/>
    <property type="match status" value="1"/>
</dbReference>
<keyword evidence="2 3" id="KW-0186">Copper</keyword>
<feature type="disulfide bond" description="Redox-active" evidence="4">
    <location>
        <begin position="88"/>
        <end position="92"/>
    </location>
</feature>
<dbReference type="CDD" id="cd02968">
    <property type="entry name" value="SCO"/>
    <property type="match status" value="1"/>
</dbReference>
<dbReference type="PROSITE" id="PS51352">
    <property type="entry name" value="THIOREDOXIN_2"/>
    <property type="match status" value="1"/>
</dbReference>
<keyword evidence="5" id="KW-0812">Transmembrane</keyword>
<evidence type="ECO:0000256" key="5">
    <source>
        <dbReference type="SAM" id="Phobius"/>
    </source>
</evidence>
<dbReference type="EMBL" id="CP002056">
    <property type="protein sequence ID" value="ADI30518.1"/>
    <property type="molecule type" value="Genomic_DNA"/>
</dbReference>
<name>D7DL47_METV0</name>
<evidence type="ECO:0000313" key="7">
    <source>
        <dbReference type="EMBL" id="ADI30518.1"/>
    </source>
</evidence>
<keyword evidence="8" id="KW-1185">Reference proteome</keyword>
<feature type="domain" description="Thioredoxin" evidence="6">
    <location>
        <begin position="50"/>
        <end position="211"/>
    </location>
</feature>
<feature type="binding site" evidence="3">
    <location>
        <position position="92"/>
    </location>
    <ligand>
        <name>Cu cation</name>
        <dbReference type="ChEBI" id="CHEBI:23378"/>
    </ligand>
</feature>
<feature type="transmembrane region" description="Helical" evidence="5">
    <location>
        <begin position="12"/>
        <end position="33"/>
    </location>
</feature>
<dbReference type="InterPro" id="IPR036249">
    <property type="entry name" value="Thioredoxin-like_sf"/>
</dbReference>
<dbReference type="InterPro" id="IPR013766">
    <property type="entry name" value="Thioredoxin_domain"/>
</dbReference>
<dbReference type="eggNOG" id="COG1999">
    <property type="taxonomic scope" value="Bacteria"/>
</dbReference>
<comment type="similarity">
    <text evidence="1">Belongs to the SCO1/2 family.</text>
</comment>
<evidence type="ECO:0000259" key="6">
    <source>
        <dbReference type="PROSITE" id="PS51352"/>
    </source>
</evidence>
<dbReference type="AlphaFoldDB" id="D7DL47"/>
<gene>
    <name evidence="7" type="ordered locus">M301_2150</name>
</gene>
<evidence type="ECO:0000256" key="1">
    <source>
        <dbReference type="ARBA" id="ARBA00010996"/>
    </source>
</evidence>
<accession>D7DL47</accession>
<dbReference type="Pfam" id="PF02630">
    <property type="entry name" value="SCO1-SenC"/>
    <property type="match status" value="1"/>
</dbReference>
<protein>
    <submittedName>
        <fullName evidence="7">Electron transport protein SCO1/SenC</fullName>
    </submittedName>
</protein>